<comment type="caution">
    <text evidence="2">The sequence shown here is derived from an EMBL/GenBank/DDBJ whole genome shotgun (WGS) entry which is preliminary data.</text>
</comment>
<protein>
    <submittedName>
        <fullName evidence="2">Uncharacterized protein</fullName>
    </submittedName>
</protein>
<evidence type="ECO:0000313" key="2">
    <source>
        <dbReference type="EMBL" id="MBE6265008.1"/>
    </source>
</evidence>
<feature type="signal peptide" evidence="1">
    <location>
        <begin position="1"/>
        <end position="19"/>
    </location>
</feature>
<evidence type="ECO:0000313" key="3">
    <source>
        <dbReference type="Proteomes" id="UP000763088"/>
    </source>
</evidence>
<dbReference type="AlphaFoldDB" id="A0A928GHL7"/>
<dbReference type="Proteomes" id="UP000763088">
    <property type="component" value="Unassembled WGS sequence"/>
</dbReference>
<keyword evidence="1" id="KW-0732">Signal</keyword>
<name>A0A928GHL7_XYLRU</name>
<proteinExistence type="predicted"/>
<accession>A0A928GHL7</accession>
<organism evidence="2 3">
    <name type="scientific">Xylanibacter ruminicola</name>
    <name type="common">Prevotella ruminicola</name>
    <dbReference type="NCBI Taxonomy" id="839"/>
    <lineage>
        <taxon>Bacteria</taxon>
        <taxon>Pseudomonadati</taxon>
        <taxon>Bacteroidota</taxon>
        <taxon>Bacteroidia</taxon>
        <taxon>Bacteroidales</taxon>
        <taxon>Prevotellaceae</taxon>
        <taxon>Xylanibacter</taxon>
    </lineage>
</organism>
<sequence length="385" mass="41857">MKRSVISFAICMLSTLVSAQDVLVTKNGDAIKAYGTEMGSETVFYQESQATDAPTKRISKNELLIIKYADGRVVNMTESTTAVPASQNVSIAQTSASASVIAQNKELINKYNSNKARFIGEPSSKKTKVLYCECTVADDSKLCDDNLELIYKTRNVSLVNNKLAVTLKNKTQRTIYIDLGNSFFTSEEVAEAYYVPQVTSTSTSKSTGVSVNAGAVAGALGVGGALGTLANGVNVGGGTTHGTLTSTFSQRVVAIPPMSVIELAPKYFVNRQKIFDNGIEFEITNHYNCIKQHSTKNNYLTIGSEKNYTPENSILHFSNYITYSFSENIESPTSLNASFYVSRAIAVKSTAVLDNNGSYWGIDNNQLSDGYTQKLRVLVRQQEGK</sequence>
<feature type="chain" id="PRO_5036773907" evidence="1">
    <location>
        <begin position="20"/>
        <end position="385"/>
    </location>
</feature>
<reference evidence="2" key="1">
    <citation type="submission" date="2019-04" db="EMBL/GenBank/DDBJ databases">
        <title>Evolution of Biomass-Degrading Anaerobic Consortia Revealed by Metagenomics.</title>
        <authorList>
            <person name="Peng X."/>
        </authorList>
    </citation>
    <scope>NUCLEOTIDE SEQUENCE</scope>
    <source>
        <strain evidence="2">SIG141</strain>
    </source>
</reference>
<dbReference type="EMBL" id="SUYD01000001">
    <property type="protein sequence ID" value="MBE6265008.1"/>
    <property type="molecule type" value="Genomic_DNA"/>
</dbReference>
<gene>
    <name evidence="2" type="ORF">E7102_00845</name>
</gene>
<evidence type="ECO:0000256" key="1">
    <source>
        <dbReference type="SAM" id="SignalP"/>
    </source>
</evidence>